<feature type="transmembrane region" description="Helical" evidence="1">
    <location>
        <begin position="60"/>
        <end position="81"/>
    </location>
</feature>
<evidence type="ECO:0000256" key="1">
    <source>
        <dbReference type="SAM" id="Phobius"/>
    </source>
</evidence>
<keyword evidence="1" id="KW-0472">Membrane</keyword>
<reference evidence="2 3" key="1">
    <citation type="submission" date="2017-04" db="EMBL/GenBank/DDBJ databases">
        <title>Comparative genome analysis of Subtercola boreus.</title>
        <authorList>
            <person name="Cho Y.-J."/>
            <person name="Cho A."/>
            <person name="Kim O.-S."/>
            <person name="Lee J.-I."/>
        </authorList>
    </citation>
    <scope>NUCLEOTIDE SEQUENCE [LARGE SCALE GENOMIC DNA]</scope>
    <source>
        <strain evidence="2 3">K300</strain>
    </source>
</reference>
<evidence type="ECO:0000313" key="3">
    <source>
        <dbReference type="Proteomes" id="UP000256486"/>
    </source>
</evidence>
<evidence type="ECO:0008006" key="4">
    <source>
        <dbReference type="Google" id="ProtNLM"/>
    </source>
</evidence>
<dbReference type="OrthoDB" id="5123397at2"/>
<proteinExistence type="predicted"/>
<dbReference type="RefSeq" id="WP_116415855.1">
    <property type="nucleotide sequence ID" value="NZ_NBWZ01000001.1"/>
</dbReference>
<accession>A0A3E0VL86</accession>
<protein>
    <recommendedName>
        <fullName evidence="4">Alkaline shock response membrane anchor protein AmaP</fullName>
    </recommendedName>
</protein>
<keyword evidence="3" id="KW-1185">Reference proteome</keyword>
<gene>
    <name evidence="2" type="ORF">B7R54_15680</name>
</gene>
<evidence type="ECO:0000313" key="2">
    <source>
        <dbReference type="EMBL" id="RFA10481.1"/>
    </source>
</evidence>
<organism evidence="2 3">
    <name type="scientific">Subtercola boreus</name>
    <dbReference type="NCBI Taxonomy" id="120213"/>
    <lineage>
        <taxon>Bacteria</taxon>
        <taxon>Bacillati</taxon>
        <taxon>Actinomycetota</taxon>
        <taxon>Actinomycetes</taxon>
        <taxon>Micrococcales</taxon>
        <taxon>Microbacteriaceae</taxon>
        <taxon>Subtercola</taxon>
    </lineage>
</organism>
<feature type="transmembrane region" description="Helical" evidence="1">
    <location>
        <begin position="12"/>
        <end position="33"/>
    </location>
</feature>
<keyword evidence="1" id="KW-1133">Transmembrane helix</keyword>
<dbReference type="EMBL" id="NBWZ01000001">
    <property type="protein sequence ID" value="RFA10481.1"/>
    <property type="molecule type" value="Genomic_DNA"/>
</dbReference>
<dbReference type="AlphaFoldDB" id="A0A3E0VL86"/>
<sequence length="201" mass="21670">MNSTNRFLNRLFLFIIGLLVLAAGAVLAVGALLPDLQQPISNGARTANDQVDGTFQANPWILWATAGAAVILIVVLLWFVLRQGRGRTTTLLTVRQNTTANTPTGGDLRVDVKVAAQVLEDALTRQPEIAAVDVVAFRVRRENVLRITAHARKGASPVRIRTLIDSAVTEWDDVLGQTTPVVIQIVSGLRTTMAGNTTRVA</sequence>
<name>A0A3E0VL86_9MICO</name>
<comment type="caution">
    <text evidence="2">The sequence shown here is derived from an EMBL/GenBank/DDBJ whole genome shotgun (WGS) entry which is preliminary data.</text>
</comment>
<keyword evidence="1" id="KW-0812">Transmembrane</keyword>
<dbReference type="Proteomes" id="UP000256486">
    <property type="component" value="Unassembled WGS sequence"/>
</dbReference>